<keyword evidence="7" id="KW-0256">Endoplasmic reticulum</keyword>
<dbReference type="GO" id="GO:0005506">
    <property type="term" value="F:iron ion binding"/>
    <property type="evidence" value="ECO:0007669"/>
    <property type="project" value="InterPro"/>
</dbReference>
<comment type="cofactor">
    <cofactor evidence="1">
        <name>heme</name>
        <dbReference type="ChEBI" id="CHEBI:30413"/>
    </cofactor>
</comment>
<evidence type="ECO:0000256" key="6">
    <source>
        <dbReference type="ARBA" id="ARBA00022723"/>
    </source>
</evidence>
<evidence type="ECO:0000313" key="14">
    <source>
        <dbReference type="Proteomes" id="UP000574691"/>
    </source>
</evidence>
<keyword evidence="6" id="KW-0479">Metal-binding</keyword>
<protein>
    <recommendedName>
        <fullName evidence="5">unspecific monooxygenase</fullName>
        <ecNumber evidence="5">1.14.14.1</ecNumber>
    </recommendedName>
</protein>
<evidence type="ECO:0000256" key="11">
    <source>
        <dbReference type="ARBA" id="ARBA00023033"/>
    </source>
</evidence>
<gene>
    <name evidence="13" type="primary">Cyp2h1_1</name>
    <name evidence="13" type="ORF">BURBIS_R00122</name>
</gene>
<evidence type="ECO:0000256" key="5">
    <source>
        <dbReference type="ARBA" id="ARBA00012109"/>
    </source>
</evidence>
<name>A0A7K4TLP0_9CHAR</name>
<dbReference type="SUPFAM" id="SSF48264">
    <property type="entry name" value="Cytochrome P450"/>
    <property type="match status" value="1"/>
</dbReference>
<keyword evidence="9" id="KW-0560">Oxidoreductase</keyword>
<dbReference type="GO" id="GO:0020037">
    <property type="term" value="F:heme binding"/>
    <property type="evidence" value="ECO:0007669"/>
    <property type="project" value="InterPro"/>
</dbReference>
<dbReference type="EC" id="1.14.14.1" evidence="5"/>
<evidence type="ECO:0000256" key="7">
    <source>
        <dbReference type="ARBA" id="ARBA00022824"/>
    </source>
</evidence>
<evidence type="ECO:0000256" key="12">
    <source>
        <dbReference type="ARBA" id="ARBA00023136"/>
    </source>
</evidence>
<dbReference type="EMBL" id="VYXH01012182">
    <property type="protein sequence ID" value="NWQ98102.1"/>
    <property type="molecule type" value="Genomic_DNA"/>
</dbReference>
<dbReference type="AlphaFoldDB" id="A0A7K4TLP0"/>
<dbReference type="GO" id="GO:0008392">
    <property type="term" value="F:arachidonate epoxygenase activity"/>
    <property type="evidence" value="ECO:0007669"/>
    <property type="project" value="TreeGrafter"/>
</dbReference>
<evidence type="ECO:0000256" key="10">
    <source>
        <dbReference type="ARBA" id="ARBA00023004"/>
    </source>
</evidence>
<feature type="non-terminal residue" evidence="13">
    <location>
        <position position="160"/>
    </location>
</feature>
<evidence type="ECO:0000256" key="3">
    <source>
        <dbReference type="ARBA" id="ARBA00004406"/>
    </source>
</evidence>
<dbReference type="GO" id="GO:0016712">
    <property type="term" value="F:oxidoreductase activity, acting on paired donors, with incorporation or reduction of molecular oxygen, reduced flavin or flavoprotein as one donor, and incorporation of one atom of oxygen"/>
    <property type="evidence" value="ECO:0007669"/>
    <property type="project" value="UniProtKB-EC"/>
</dbReference>
<dbReference type="InterPro" id="IPR002401">
    <property type="entry name" value="Cyt_P450_E_grp-I"/>
</dbReference>
<keyword evidence="12" id="KW-0472">Membrane</keyword>
<reference evidence="13 14" key="1">
    <citation type="submission" date="2019-09" db="EMBL/GenBank/DDBJ databases">
        <title>Bird 10,000 Genomes (B10K) Project - Family phase.</title>
        <authorList>
            <person name="Zhang G."/>
        </authorList>
    </citation>
    <scope>NUCLEOTIDE SEQUENCE [LARGE SCALE GENOMIC DNA]</scope>
    <source>
        <strain evidence="13">B10K-DU-001-64</strain>
        <tissue evidence="13">Muscle</tissue>
    </source>
</reference>
<dbReference type="PANTHER" id="PTHR24300:SF356">
    <property type="entry name" value="CYTOCHROME P450 2E1"/>
    <property type="match status" value="1"/>
</dbReference>
<evidence type="ECO:0000256" key="9">
    <source>
        <dbReference type="ARBA" id="ARBA00023002"/>
    </source>
</evidence>
<proteinExistence type="inferred from homology"/>
<keyword evidence="8" id="KW-0492">Microsome</keyword>
<dbReference type="InterPro" id="IPR050182">
    <property type="entry name" value="Cytochrome_P450_fam2"/>
</dbReference>
<evidence type="ECO:0000256" key="1">
    <source>
        <dbReference type="ARBA" id="ARBA00001971"/>
    </source>
</evidence>
<dbReference type="GO" id="GO:0006805">
    <property type="term" value="P:xenobiotic metabolic process"/>
    <property type="evidence" value="ECO:0007669"/>
    <property type="project" value="TreeGrafter"/>
</dbReference>
<keyword evidence="10" id="KW-0408">Iron</keyword>
<evidence type="ECO:0000313" key="13">
    <source>
        <dbReference type="EMBL" id="NWQ98102.1"/>
    </source>
</evidence>
<sequence>AQPFNPGNFLVHAVSNIICSIIFGDRFDYEDKKFITLIEMLDENNKLQNSVQTQLYNFFPTIMDHLPGPHQAMIKNAEKVDQFTLEIIAEHRETLDPSCPRDFIDAFLNKMEQEKGSGHSVFTVETLSRTTLDLFLAGTGTTSITLRHGILILQKYPEIV</sequence>
<dbReference type="GO" id="GO:0019373">
    <property type="term" value="P:epoxygenase P450 pathway"/>
    <property type="evidence" value="ECO:0007669"/>
    <property type="project" value="TreeGrafter"/>
</dbReference>
<accession>A0A7K4TLP0</accession>
<evidence type="ECO:0000256" key="4">
    <source>
        <dbReference type="ARBA" id="ARBA00010617"/>
    </source>
</evidence>
<keyword evidence="14" id="KW-1185">Reference proteome</keyword>
<comment type="caution">
    <text evidence="13">The sequence shown here is derived from an EMBL/GenBank/DDBJ whole genome shotgun (WGS) entry which is preliminary data.</text>
</comment>
<evidence type="ECO:0000256" key="8">
    <source>
        <dbReference type="ARBA" id="ARBA00022848"/>
    </source>
</evidence>
<dbReference type="GO" id="GO:0005789">
    <property type="term" value="C:endoplasmic reticulum membrane"/>
    <property type="evidence" value="ECO:0007669"/>
    <property type="project" value="UniProtKB-SubCell"/>
</dbReference>
<evidence type="ECO:0000256" key="2">
    <source>
        <dbReference type="ARBA" id="ARBA00004174"/>
    </source>
</evidence>
<comment type="similarity">
    <text evidence="4">Belongs to the cytochrome P450 family.</text>
</comment>
<dbReference type="PRINTS" id="PR00463">
    <property type="entry name" value="EP450I"/>
</dbReference>
<feature type="non-terminal residue" evidence="13">
    <location>
        <position position="1"/>
    </location>
</feature>
<dbReference type="Gene3D" id="1.10.630.10">
    <property type="entry name" value="Cytochrome P450"/>
    <property type="match status" value="1"/>
</dbReference>
<dbReference type="Proteomes" id="UP000574691">
    <property type="component" value="Unassembled WGS sequence"/>
</dbReference>
<keyword evidence="11" id="KW-0503">Monooxygenase</keyword>
<dbReference type="InterPro" id="IPR001128">
    <property type="entry name" value="Cyt_P450"/>
</dbReference>
<dbReference type="PANTHER" id="PTHR24300">
    <property type="entry name" value="CYTOCHROME P450 508A4-RELATED"/>
    <property type="match status" value="1"/>
</dbReference>
<dbReference type="Pfam" id="PF00067">
    <property type="entry name" value="p450"/>
    <property type="match status" value="1"/>
</dbReference>
<dbReference type="InterPro" id="IPR036396">
    <property type="entry name" value="Cyt_P450_sf"/>
</dbReference>
<organism evidence="13 14">
    <name type="scientific">Burhinus bistriatus</name>
    <dbReference type="NCBI Taxonomy" id="240201"/>
    <lineage>
        <taxon>Eukaryota</taxon>
        <taxon>Metazoa</taxon>
        <taxon>Chordata</taxon>
        <taxon>Craniata</taxon>
        <taxon>Vertebrata</taxon>
        <taxon>Euteleostomi</taxon>
        <taxon>Archelosauria</taxon>
        <taxon>Archosauria</taxon>
        <taxon>Dinosauria</taxon>
        <taxon>Saurischia</taxon>
        <taxon>Theropoda</taxon>
        <taxon>Coelurosauria</taxon>
        <taxon>Aves</taxon>
        <taxon>Neognathae</taxon>
        <taxon>Neoaves</taxon>
        <taxon>Charadriiformes</taxon>
        <taxon>Burhinidae</taxon>
        <taxon>Burhinus</taxon>
    </lineage>
</organism>
<comment type="subcellular location">
    <subcellularLocation>
        <location evidence="3">Endoplasmic reticulum membrane</location>
        <topology evidence="3">Peripheral membrane protein</topology>
    </subcellularLocation>
    <subcellularLocation>
        <location evidence="2">Microsome membrane</location>
        <topology evidence="2">Peripheral membrane protein</topology>
    </subcellularLocation>
</comment>